<dbReference type="InterPro" id="IPR010921">
    <property type="entry name" value="Trp_repressor/repl_initiator"/>
</dbReference>
<dbReference type="InterPro" id="IPR002514">
    <property type="entry name" value="Transposase_8"/>
</dbReference>
<evidence type="ECO:0000313" key="2">
    <source>
        <dbReference type="Proteomes" id="UP000008372"/>
    </source>
</evidence>
<evidence type="ECO:0000313" key="1">
    <source>
        <dbReference type="EMBL" id="GAC06447.1"/>
    </source>
</evidence>
<dbReference type="Pfam" id="PF01527">
    <property type="entry name" value="HTH_Tnp_1"/>
    <property type="match status" value="1"/>
</dbReference>
<comment type="caution">
    <text evidence="1">The sequence shown here is derived from an EMBL/GenBank/DDBJ whole genome shotgun (WGS) entry which is preliminary data.</text>
</comment>
<accession>A0ABQ0IB00</accession>
<dbReference type="Proteomes" id="UP000008372">
    <property type="component" value="Unassembled WGS sequence"/>
</dbReference>
<reference evidence="1 2" key="1">
    <citation type="journal article" date="2014" name="Environ. Microbiol.">
        <title>Comparative genomics of the marine bacterial genus Glaciecola reveals the high degree of genomic diversity and genomic characteristic for cold adaptation.</title>
        <authorList>
            <person name="Qin Q.L."/>
            <person name="Xie B.B."/>
            <person name="Yu Y."/>
            <person name="Shu Y.L."/>
            <person name="Rong J.C."/>
            <person name="Zhang Y.J."/>
            <person name="Zhao D.L."/>
            <person name="Chen X.L."/>
            <person name="Zhang X.Y."/>
            <person name="Chen B."/>
            <person name="Zhou B.C."/>
            <person name="Zhang Y.Z."/>
        </authorList>
    </citation>
    <scope>NUCLEOTIDE SEQUENCE [LARGE SCALE GENOMIC DNA]</scope>
    <source>
        <strain evidence="1 2">NO2</strain>
    </source>
</reference>
<dbReference type="SUPFAM" id="SSF48295">
    <property type="entry name" value="TrpR-like"/>
    <property type="match status" value="1"/>
</dbReference>
<sequence>MARQRHRFSAEFKLEAANLILQQGYSIPEAIKVLDIGKTLFVAG</sequence>
<dbReference type="EMBL" id="BAEK01000065">
    <property type="protein sequence ID" value="GAC06447.1"/>
    <property type="molecule type" value="Genomic_DNA"/>
</dbReference>
<dbReference type="RefSeq" id="WP_008305324.1">
    <property type="nucleotide sequence ID" value="NZ_BAEK01000065.1"/>
</dbReference>
<gene>
    <name evidence="1" type="ORF">GAGA_3614</name>
</gene>
<name>A0ABQ0IB00_9ALTE</name>
<proteinExistence type="predicted"/>
<organism evidence="1 2">
    <name type="scientific">Paraglaciecola agarilytica NO2</name>
    <dbReference type="NCBI Taxonomy" id="1125747"/>
    <lineage>
        <taxon>Bacteria</taxon>
        <taxon>Pseudomonadati</taxon>
        <taxon>Pseudomonadota</taxon>
        <taxon>Gammaproteobacteria</taxon>
        <taxon>Alteromonadales</taxon>
        <taxon>Alteromonadaceae</taxon>
        <taxon>Paraglaciecola</taxon>
    </lineage>
</organism>
<keyword evidence="2" id="KW-1185">Reference proteome</keyword>
<protein>
    <submittedName>
        <fullName evidence="1">Transposase</fullName>
    </submittedName>
</protein>